<gene>
    <name evidence="5" type="ORF">SGFS_031600</name>
</gene>
<reference evidence="5 6" key="2">
    <citation type="journal article" date="2023" name="ChemBioChem">
        <title>Acyltransferase Domain Exchange between Two Independent Type I Polyketide Synthases in the Same Producer Strain of Macrolide Antibiotics.</title>
        <authorList>
            <person name="Kudo F."/>
            <person name="Kishikawa K."/>
            <person name="Tsuboi K."/>
            <person name="Kido T."/>
            <person name="Usui T."/>
            <person name="Hashimoto J."/>
            <person name="Shin-Ya K."/>
            <person name="Miyanaga A."/>
            <person name="Eguchi T."/>
        </authorList>
    </citation>
    <scope>NUCLEOTIDE SEQUENCE [LARGE SCALE GENOMIC DNA]</scope>
    <source>
        <strain evidence="5 6">A-8890</strain>
    </source>
</reference>
<dbReference type="SUPFAM" id="SSF46689">
    <property type="entry name" value="Homeodomain-like"/>
    <property type="match status" value="1"/>
</dbReference>
<dbReference type="Proteomes" id="UP001321542">
    <property type="component" value="Chromosome"/>
</dbReference>
<feature type="domain" description="HTH araC/xylS-type" evidence="4">
    <location>
        <begin position="178"/>
        <end position="276"/>
    </location>
</feature>
<protein>
    <recommendedName>
        <fullName evidence="4">HTH araC/xylS-type domain-containing protein</fullName>
    </recommendedName>
</protein>
<reference evidence="5 6" key="1">
    <citation type="journal article" date="2010" name="ChemBioChem">
        <title>Cloning and characterization of the biosynthetic gene cluster of 16-membered macrolide antibiotic FD-891: involvement of a dual functional cytochrome P450 monooxygenase catalyzing epoxidation and hydroxylation.</title>
        <authorList>
            <person name="Kudo F."/>
            <person name="Motegi A."/>
            <person name="Mizoue K."/>
            <person name="Eguchi T."/>
        </authorList>
    </citation>
    <scope>NUCLEOTIDE SEQUENCE [LARGE SCALE GENOMIC DNA]</scope>
    <source>
        <strain evidence="5 6">A-8890</strain>
    </source>
</reference>
<dbReference type="InterPro" id="IPR050204">
    <property type="entry name" value="AraC_XylS_family_regulators"/>
</dbReference>
<keyword evidence="1" id="KW-0805">Transcription regulation</keyword>
<dbReference type="InterPro" id="IPR018060">
    <property type="entry name" value="HTH_AraC"/>
</dbReference>
<dbReference type="InterPro" id="IPR009057">
    <property type="entry name" value="Homeodomain-like_sf"/>
</dbReference>
<evidence type="ECO:0000259" key="4">
    <source>
        <dbReference type="PROSITE" id="PS01124"/>
    </source>
</evidence>
<dbReference type="SMART" id="SM00342">
    <property type="entry name" value="HTH_ARAC"/>
    <property type="match status" value="1"/>
</dbReference>
<dbReference type="PROSITE" id="PS01124">
    <property type="entry name" value="HTH_ARAC_FAMILY_2"/>
    <property type="match status" value="1"/>
</dbReference>
<accession>A0ABM7F7G5</accession>
<keyword evidence="3" id="KW-0804">Transcription</keyword>
<evidence type="ECO:0000313" key="6">
    <source>
        <dbReference type="Proteomes" id="UP001321542"/>
    </source>
</evidence>
<dbReference type="PANTHER" id="PTHR46796">
    <property type="entry name" value="HTH-TYPE TRANSCRIPTIONAL ACTIVATOR RHAS-RELATED"/>
    <property type="match status" value="1"/>
</dbReference>
<evidence type="ECO:0000256" key="3">
    <source>
        <dbReference type="ARBA" id="ARBA00023163"/>
    </source>
</evidence>
<dbReference type="Pfam" id="PF12833">
    <property type="entry name" value="HTH_18"/>
    <property type="match status" value="1"/>
</dbReference>
<proteinExistence type="predicted"/>
<sequence length="293" mass="31837">MRRVYRGRVTSATTYETHPGLPETIAAVPEALRPWFAGVESPAASEGPLSPPDDSAQHEPYTYVPDAATKLVVRTDADGRRDVVVVGPRTRASYYASRRPASCVQLRLEPGTARPLLGVPATDLLDRVVRLADLPALAARQLAAELRTTSAESIVPHLARALPDQLPPPGDSRTGLLRAAVEAMSPSADHRPDGVRELARRLAVSERQLRNLFADGVGVSPKLYARIARVRHLLAHRSPAVPWAQLATATGYYDQSHMTADFRTLMGVPPTSYFTGRLPAAQPCRPLDRAQSR</sequence>
<evidence type="ECO:0000313" key="5">
    <source>
        <dbReference type="EMBL" id="BBC31866.1"/>
    </source>
</evidence>
<keyword evidence="2" id="KW-0238">DNA-binding</keyword>
<dbReference type="PANTHER" id="PTHR46796:SF15">
    <property type="entry name" value="BLL1074 PROTEIN"/>
    <property type="match status" value="1"/>
</dbReference>
<name>A0ABM7F7G5_9ACTN</name>
<dbReference type="InterPro" id="IPR046532">
    <property type="entry name" value="DUF6597"/>
</dbReference>
<dbReference type="Pfam" id="PF20240">
    <property type="entry name" value="DUF6597"/>
    <property type="match status" value="1"/>
</dbReference>
<dbReference type="EMBL" id="AP018448">
    <property type="protein sequence ID" value="BBC31866.1"/>
    <property type="molecule type" value="Genomic_DNA"/>
</dbReference>
<dbReference type="Gene3D" id="1.10.10.60">
    <property type="entry name" value="Homeodomain-like"/>
    <property type="match status" value="1"/>
</dbReference>
<keyword evidence="6" id="KW-1185">Reference proteome</keyword>
<evidence type="ECO:0000256" key="1">
    <source>
        <dbReference type="ARBA" id="ARBA00023015"/>
    </source>
</evidence>
<organism evidence="5 6">
    <name type="scientific">Streptomyces graminofaciens</name>
    <dbReference type="NCBI Taxonomy" id="68212"/>
    <lineage>
        <taxon>Bacteria</taxon>
        <taxon>Bacillati</taxon>
        <taxon>Actinomycetota</taxon>
        <taxon>Actinomycetes</taxon>
        <taxon>Kitasatosporales</taxon>
        <taxon>Streptomycetaceae</taxon>
        <taxon>Streptomyces</taxon>
    </lineage>
</organism>
<evidence type="ECO:0000256" key="2">
    <source>
        <dbReference type="ARBA" id="ARBA00023125"/>
    </source>
</evidence>